<dbReference type="CDD" id="cd11347">
    <property type="entry name" value="AmyAc_1"/>
    <property type="match status" value="1"/>
</dbReference>
<dbReference type="PANTHER" id="PTHR47786">
    <property type="entry name" value="ALPHA-1,4-GLUCAN:MALTOSE-1-PHOSPHATE MALTOSYLTRANSFERASE"/>
    <property type="match status" value="1"/>
</dbReference>
<protein>
    <recommendedName>
        <fullName evidence="1">Glycosyl hydrolase family 13 catalytic domain-containing protein</fullName>
    </recommendedName>
</protein>
<keyword evidence="3" id="KW-1185">Reference proteome</keyword>
<accession>A0A7I7XGZ6</accession>
<dbReference type="RefSeq" id="WP_163737974.1">
    <property type="nucleotide sequence ID" value="NZ_AP022610.1"/>
</dbReference>
<proteinExistence type="predicted"/>
<gene>
    <name evidence="2" type="ORF">MMAD_27730</name>
</gene>
<dbReference type="Proteomes" id="UP000466517">
    <property type="component" value="Chromosome"/>
</dbReference>
<dbReference type="AlphaFoldDB" id="A0A7I7XGZ6"/>
<dbReference type="SMART" id="SM00642">
    <property type="entry name" value="Aamy"/>
    <property type="match status" value="1"/>
</dbReference>
<name>A0A7I7XGZ6_9MYCO</name>
<reference evidence="2 3" key="1">
    <citation type="journal article" date="2019" name="Emerg. Microbes Infect.">
        <title>Comprehensive subspecies identification of 175 nontuberculous mycobacteria species based on 7547 genomic profiles.</title>
        <authorList>
            <person name="Matsumoto Y."/>
            <person name="Kinjo T."/>
            <person name="Motooka D."/>
            <person name="Nabeya D."/>
            <person name="Jung N."/>
            <person name="Uechi K."/>
            <person name="Horii T."/>
            <person name="Iida T."/>
            <person name="Fujita J."/>
            <person name="Nakamura S."/>
        </authorList>
    </citation>
    <scope>NUCLEOTIDE SEQUENCE [LARGE SCALE GENOMIC DNA]</scope>
    <source>
        <strain evidence="2 3">JCM 13574</strain>
    </source>
</reference>
<dbReference type="GO" id="GO:0005975">
    <property type="term" value="P:carbohydrate metabolic process"/>
    <property type="evidence" value="ECO:0007669"/>
    <property type="project" value="InterPro"/>
</dbReference>
<evidence type="ECO:0000313" key="3">
    <source>
        <dbReference type="Proteomes" id="UP000466517"/>
    </source>
</evidence>
<dbReference type="Gene3D" id="3.20.20.80">
    <property type="entry name" value="Glycosidases"/>
    <property type="match status" value="1"/>
</dbReference>
<dbReference type="Pfam" id="PF00128">
    <property type="entry name" value="Alpha-amylase"/>
    <property type="match status" value="1"/>
</dbReference>
<dbReference type="InterPro" id="IPR017853">
    <property type="entry name" value="GH"/>
</dbReference>
<organism evidence="2 3">
    <name type="scientific">Mycolicibacterium madagascariense</name>
    <dbReference type="NCBI Taxonomy" id="212765"/>
    <lineage>
        <taxon>Bacteria</taxon>
        <taxon>Bacillati</taxon>
        <taxon>Actinomycetota</taxon>
        <taxon>Actinomycetes</taxon>
        <taxon>Mycobacteriales</taxon>
        <taxon>Mycobacteriaceae</taxon>
        <taxon>Mycolicibacterium</taxon>
    </lineage>
</organism>
<evidence type="ECO:0000259" key="1">
    <source>
        <dbReference type="SMART" id="SM00642"/>
    </source>
</evidence>
<feature type="domain" description="Glycosyl hydrolase family 13 catalytic" evidence="1">
    <location>
        <begin position="43"/>
        <end position="397"/>
    </location>
</feature>
<evidence type="ECO:0000313" key="2">
    <source>
        <dbReference type="EMBL" id="BBZ28478.1"/>
    </source>
</evidence>
<sequence length="503" mass="55764">MARSTASTPRRWAFARHPFVYELDTWVWLSDLSSRTGRPVNLSTVPAADWDAIADLGFDAVWLMGVWTRSPAGVSVALADRELVDSFRAALPDYAPEDVIGSAYCIRAYDVAPELGGRAGLAVARSALAARGIALLLDFVPNHVAPDHEWTSTHPEYFVRGSAADVDHDPESFTDVGGRILANGRDPYFPAWRDVVQLNAFDPGLRAAVVDVLRDIADQCDGVRCDMAMLVVNDVFARTWGERVGEPPDAEYWPATIDAVHRTHPEFTFLAEAYWDMEALLQDQGFDFCYDKRLYDRLVDGDVAGIRAHLAADPAFQDRLVRFVENHDEPRAAAVFDAAREKAATVATLTQTGARLMHGGQLDGAKVRVPVFLRRGPHEDVDAELAAFHRSLLDALRDDTFRTGTWRPCQTSGWPGDDSWARLVAWCWQGDARWLVVVNLGPTPARALTRVPLTDVRGRTHRLTDPTTGLSVVRSGDDLADGLFVELGPWQWHLFRLDEIPTG</sequence>
<dbReference type="EMBL" id="AP022610">
    <property type="protein sequence ID" value="BBZ28478.1"/>
    <property type="molecule type" value="Genomic_DNA"/>
</dbReference>
<dbReference type="KEGG" id="mmag:MMAD_27730"/>
<dbReference type="SUPFAM" id="SSF51445">
    <property type="entry name" value="(Trans)glycosidases"/>
    <property type="match status" value="1"/>
</dbReference>
<dbReference type="InterPro" id="IPR006047">
    <property type="entry name" value="GH13_cat_dom"/>
</dbReference>
<dbReference type="PANTHER" id="PTHR47786:SF2">
    <property type="entry name" value="GLYCOSYL HYDROLASE FAMILY 13 CATALYTIC DOMAIN-CONTAINING PROTEIN"/>
    <property type="match status" value="1"/>
</dbReference>